<feature type="domain" description="EF-hand" evidence="1">
    <location>
        <begin position="43"/>
        <end position="78"/>
    </location>
</feature>
<dbReference type="GO" id="GO:0005509">
    <property type="term" value="F:calcium ion binding"/>
    <property type="evidence" value="ECO:0007669"/>
    <property type="project" value="InterPro"/>
</dbReference>
<dbReference type="Gene3D" id="1.10.238.10">
    <property type="entry name" value="EF-hand"/>
    <property type="match status" value="1"/>
</dbReference>
<protein>
    <submittedName>
        <fullName evidence="2">EF-hand domain-containing protein</fullName>
    </submittedName>
</protein>
<dbReference type="InterPro" id="IPR018247">
    <property type="entry name" value="EF_Hand_1_Ca_BS"/>
</dbReference>
<evidence type="ECO:0000259" key="1">
    <source>
        <dbReference type="PROSITE" id="PS50222"/>
    </source>
</evidence>
<dbReference type="AlphaFoldDB" id="A0A545TK27"/>
<sequence length="79" mass="9505">MRAIPEKQLAEIKENFDFFDQDNNGEIDQEEFVKLLKVISPDSTKEQGEKGFAYVDENNDGHIDLNEFIEWWQTCWWEY</sequence>
<dbReference type="PROSITE" id="PS00018">
    <property type="entry name" value="EF_HAND_1"/>
    <property type="match status" value="2"/>
</dbReference>
<organism evidence="2 3">
    <name type="scientific">Aliikangiella marina</name>
    <dbReference type="NCBI Taxonomy" id="1712262"/>
    <lineage>
        <taxon>Bacteria</taxon>
        <taxon>Pseudomonadati</taxon>
        <taxon>Pseudomonadota</taxon>
        <taxon>Gammaproteobacteria</taxon>
        <taxon>Oceanospirillales</taxon>
        <taxon>Pleioneaceae</taxon>
        <taxon>Aliikangiella</taxon>
    </lineage>
</organism>
<proteinExistence type="predicted"/>
<comment type="caution">
    <text evidence="2">The sequence shown here is derived from an EMBL/GenBank/DDBJ whole genome shotgun (WGS) entry which is preliminary data.</text>
</comment>
<dbReference type="Proteomes" id="UP000317839">
    <property type="component" value="Unassembled WGS sequence"/>
</dbReference>
<name>A0A545TK27_9GAMM</name>
<dbReference type="InterPro" id="IPR002048">
    <property type="entry name" value="EF_hand_dom"/>
</dbReference>
<dbReference type="OrthoDB" id="5770487at2"/>
<dbReference type="Pfam" id="PF13499">
    <property type="entry name" value="EF-hand_7"/>
    <property type="match status" value="1"/>
</dbReference>
<dbReference type="EMBL" id="VIKR01000001">
    <property type="protein sequence ID" value="TQV77582.1"/>
    <property type="molecule type" value="Genomic_DNA"/>
</dbReference>
<reference evidence="2 3" key="1">
    <citation type="submission" date="2019-06" db="EMBL/GenBank/DDBJ databases">
        <title>Draft genome of Aliikangiella marina GYP-15.</title>
        <authorList>
            <person name="Wang G."/>
        </authorList>
    </citation>
    <scope>NUCLEOTIDE SEQUENCE [LARGE SCALE GENOMIC DNA]</scope>
    <source>
        <strain evidence="2 3">GYP-15</strain>
    </source>
</reference>
<dbReference type="PROSITE" id="PS50222">
    <property type="entry name" value="EF_HAND_2"/>
    <property type="match status" value="2"/>
</dbReference>
<evidence type="ECO:0000313" key="3">
    <source>
        <dbReference type="Proteomes" id="UP000317839"/>
    </source>
</evidence>
<dbReference type="InterPro" id="IPR011992">
    <property type="entry name" value="EF-hand-dom_pair"/>
</dbReference>
<dbReference type="SUPFAM" id="SSF47473">
    <property type="entry name" value="EF-hand"/>
    <property type="match status" value="1"/>
</dbReference>
<keyword evidence="3" id="KW-1185">Reference proteome</keyword>
<evidence type="ECO:0000313" key="2">
    <source>
        <dbReference type="EMBL" id="TQV77582.1"/>
    </source>
</evidence>
<gene>
    <name evidence="2" type="ORF">FLL45_04235</name>
</gene>
<feature type="domain" description="EF-hand" evidence="1">
    <location>
        <begin position="7"/>
        <end position="42"/>
    </location>
</feature>
<accession>A0A545TK27</accession>
<dbReference type="CDD" id="cd00051">
    <property type="entry name" value="EFh"/>
    <property type="match status" value="1"/>
</dbReference>
<dbReference type="SMART" id="SM00054">
    <property type="entry name" value="EFh"/>
    <property type="match status" value="2"/>
</dbReference>